<dbReference type="GO" id="GO:0042730">
    <property type="term" value="P:fibrinolysis"/>
    <property type="evidence" value="ECO:0007669"/>
    <property type="project" value="TreeGrafter"/>
</dbReference>
<evidence type="ECO:0000256" key="8">
    <source>
        <dbReference type="ARBA" id="ARBA00022833"/>
    </source>
</evidence>
<dbReference type="FunFam" id="3.40.630.10:FF:000084">
    <property type="entry name" value="Carboxypeptidase B2"/>
    <property type="match status" value="2"/>
</dbReference>
<evidence type="ECO:0000256" key="2">
    <source>
        <dbReference type="ARBA" id="ARBA00005988"/>
    </source>
</evidence>
<dbReference type="AlphaFoldDB" id="A0A7J7Z1M3"/>
<feature type="active site" description="Proton donor/acceptor" evidence="10">
    <location>
        <position position="269"/>
    </location>
</feature>
<dbReference type="SUPFAM" id="SSF53187">
    <property type="entry name" value="Zn-dependent exopeptidases"/>
    <property type="match status" value="1"/>
</dbReference>
<dbReference type="GO" id="GO:0005615">
    <property type="term" value="C:extracellular space"/>
    <property type="evidence" value="ECO:0007669"/>
    <property type="project" value="TreeGrafter"/>
</dbReference>
<evidence type="ECO:0000256" key="10">
    <source>
        <dbReference type="PROSITE-ProRule" id="PRU01379"/>
    </source>
</evidence>
<dbReference type="EMBL" id="JABWUV010000003">
    <property type="protein sequence ID" value="KAF6368018.1"/>
    <property type="molecule type" value="Genomic_DNA"/>
</dbReference>
<name>A0A7J7Z1M3_MYOMY</name>
<dbReference type="PROSITE" id="PS52035">
    <property type="entry name" value="PEPTIDASE_M14"/>
    <property type="match status" value="1"/>
</dbReference>
<dbReference type="GO" id="GO:0008270">
    <property type="term" value="F:zinc ion binding"/>
    <property type="evidence" value="ECO:0007669"/>
    <property type="project" value="InterPro"/>
</dbReference>
<keyword evidence="13" id="KW-1185">Reference proteome</keyword>
<evidence type="ECO:0000256" key="9">
    <source>
        <dbReference type="ARBA" id="ARBA00023049"/>
    </source>
</evidence>
<protein>
    <submittedName>
        <fullName evidence="12">Carboxypeptidase B2</fullName>
    </submittedName>
</protein>
<dbReference type="Gene3D" id="3.40.630.10">
    <property type="entry name" value="Zn peptidases"/>
    <property type="match status" value="2"/>
</dbReference>
<dbReference type="VEuPathDB" id="HostDB:GeneID_118651919"/>
<comment type="cofactor">
    <cofactor evidence="1">
        <name>Zn(2+)</name>
        <dbReference type="ChEBI" id="CHEBI:29105"/>
    </cofactor>
</comment>
<keyword evidence="5" id="KW-0479">Metal-binding</keyword>
<dbReference type="InterPro" id="IPR000834">
    <property type="entry name" value="Peptidase_M14"/>
</dbReference>
<keyword evidence="8" id="KW-0862">Zinc</keyword>
<gene>
    <name evidence="12" type="ORF">mMyoMyo1_003258</name>
</gene>
<comment type="caution">
    <text evidence="12">The sequence shown here is derived from an EMBL/GenBank/DDBJ whole genome shotgun (WGS) entry which is preliminary data.</text>
</comment>
<accession>A0A7J7Z1M3</accession>
<proteinExistence type="inferred from homology"/>
<evidence type="ECO:0000256" key="7">
    <source>
        <dbReference type="ARBA" id="ARBA00022801"/>
    </source>
</evidence>
<evidence type="ECO:0000313" key="12">
    <source>
        <dbReference type="EMBL" id="KAF6368018.1"/>
    </source>
</evidence>
<evidence type="ECO:0000259" key="11">
    <source>
        <dbReference type="PROSITE" id="PS52035"/>
    </source>
</evidence>
<dbReference type="PANTHER" id="PTHR11705">
    <property type="entry name" value="PROTEASE FAMILY M14 CARBOXYPEPTIDASE A,B"/>
    <property type="match status" value="1"/>
</dbReference>
<sequence length="307" mass="35546">MSILMEDVEDLIRQQTSNDTISPCQQTSNDTISPRASSSYYENYHPLNEIYSWMDVITEQYPDMIEKIHIGSSYEKRPLYVLKVSEKQQAAKNAVWIDCGLHAREWISPAFCLWFIDHNRMWRKNRSDHENNPCTGTDLNRNFASKHWCEKGASSFSCSEIYCGLFPESELEVKAVANFLRRNINHIKAYITMHSYSQKIVFPYSYNRSRSKDHEELYLLASEAAQAIENISKDTRYTYGSGSESLYLAPGGPDDWIYDLGIKYSFTIELRRTGKYGFLLPKHFIKPTCREALAALSKIAWHAIRNA</sequence>
<feature type="domain" description="Peptidase M14" evidence="11">
    <location>
        <begin position="43"/>
        <end position="303"/>
    </location>
</feature>
<evidence type="ECO:0000256" key="6">
    <source>
        <dbReference type="ARBA" id="ARBA00022729"/>
    </source>
</evidence>
<evidence type="ECO:0000256" key="3">
    <source>
        <dbReference type="ARBA" id="ARBA00022645"/>
    </source>
</evidence>
<dbReference type="SMART" id="SM00631">
    <property type="entry name" value="Zn_pept"/>
    <property type="match status" value="1"/>
</dbReference>
<dbReference type="GO" id="GO:0004181">
    <property type="term" value="F:metallocarboxypeptidase activity"/>
    <property type="evidence" value="ECO:0007669"/>
    <property type="project" value="InterPro"/>
</dbReference>
<evidence type="ECO:0000313" key="13">
    <source>
        <dbReference type="Proteomes" id="UP000527355"/>
    </source>
</evidence>
<dbReference type="GO" id="GO:0006508">
    <property type="term" value="P:proteolysis"/>
    <property type="evidence" value="ECO:0007669"/>
    <property type="project" value="UniProtKB-KW"/>
</dbReference>
<evidence type="ECO:0000256" key="5">
    <source>
        <dbReference type="ARBA" id="ARBA00022723"/>
    </source>
</evidence>
<organism evidence="12 13">
    <name type="scientific">Myotis myotis</name>
    <name type="common">Greater mouse-eared bat</name>
    <name type="synonym">Vespertilio myotis</name>
    <dbReference type="NCBI Taxonomy" id="51298"/>
    <lineage>
        <taxon>Eukaryota</taxon>
        <taxon>Metazoa</taxon>
        <taxon>Chordata</taxon>
        <taxon>Craniata</taxon>
        <taxon>Vertebrata</taxon>
        <taxon>Euteleostomi</taxon>
        <taxon>Mammalia</taxon>
        <taxon>Eutheria</taxon>
        <taxon>Laurasiatheria</taxon>
        <taxon>Chiroptera</taxon>
        <taxon>Yangochiroptera</taxon>
        <taxon>Vespertilionidae</taxon>
        <taxon>Myotis</taxon>
    </lineage>
</organism>
<keyword evidence="6" id="KW-0732">Signal</keyword>
<keyword evidence="3 12" id="KW-0121">Carboxypeptidase</keyword>
<keyword evidence="9" id="KW-0482">Metalloprotease</keyword>
<keyword evidence="4" id="KW-0645">Protease</keyword>
<comment type="similarity">
    <text evidence="2 10">Belongs to the peptidase M14 family.</text>
</comment>
<keyword evidence="7" id="KW-0378">Hydrolase</keyword>
<dbReference type="Pfam" id="PF00246">
    <property type="entry name" value="Peptidase_M14"/>
    <property type="match status" value="2"/>
</dbReference>
<reference evidence="12 13" key="1">
    <citation type="journal article" date="2020" name="Nature">
        <title>Six reference-quality genomes reveal evolution of bat adaptations.</title>
        <authorList>
            <person name="Jebb D."/>
            <person name="Huang Z."/>
            <person name="Pippel M."/>
            <person name="Hughes G.M."/>
            <person name="Lavrichenko K."/>
            <person name="Devanna P."/>
            <person name="Winkler S."/>
            <person name="Jermiin L.S."/>
            <person name="Skirmuntt E.C."/>
            <person name="Katzourakis A."/>
            <person name="Burkitt-Gray L."/>
            <person name="Ray D.A."/>
            <person name="Sullivan K.A.M."/>
            <person name="Roscito J.G."/>
            <person name="Kirilenko B.M."/>
            <person name="Davalos L.M."/>
            <person name="Corthals A.P."/>
            <person name="Power M.L."/>
            <person name="Jones G."/>
            <person name="Ransome R.D."/>
            <person name="Dechmann D.K.N."/>
            <person name="Locatelli A.G."/>
            <person name="Puechmaille S.J."/>
            <person name="Fedrigo O."/>
            <person name="Jarvis E.D."/>
            <person name="Hiller M."/>
            <person name="Vernes S.C."/>
            <person name="Myers E.W."/>
            <person name="Teeling E.C."/>
        </authorList>
    </citation>
    <scope>NUCLEOTIDE SEQUENCE [LARGE SCALE GENOMIC DNA]</scope>
    <source>
        <strain evidence="12">MMyoMyo1</strain>
        <tissue evidence="12">Flight muscle</tissue>
    </source>
</reference>
<dbReference type="PANTHER" id="PTHR11705:SF17">
    <property type="entry name" value="CARBOXYPEPTIDASE B2"/>
    <property type="match status" value="1"/>
</dbReference>
<evidence type="ECO:0000256" key="1">
    <source>
        <dbReference type="ARBA" id="ARBA00001947"/>
    </source>
</evidence>
<dbReference type="PRINTS" id="PR00765">
    <property type="entry name" value="CRBOXYPTASEA"/>
</dbReference>
<evidence type="ECO:0000256" key="4">
    <source>
        <dbReference type="ARBA" id="ARBA00022670"/>
    </source>
</evidence>
<dbReference type="Proteomes" id="UP000527355">
    <property type="component" value="Unassembled WGS sequence"/>
</dbReference>